<evidence type="ECO:0000256" key="1">
    <source>
        <dbReference type="ARBA" id="ARBA00022898"/>
    </source>
</evidence>
<evidence type="ECO:0000313" key="7">
    <source>
        <dbReference type="Proteomes" id="UP000289340"/>
    </source>
</evidence>
<accession>A0A445LHV3</accession>
<dbReference type="EMBL" id="QZWG01000002">
    <property type="protein sequence ID" value="RZC22818.1"/>
    <property type="molecule type" value="Genomic_DNA"/>
</dbReference>
<feature type="compositionally biased region" description="Low complexity" evidence="2">
    <location>
        <begin position="21"/>
        <end position="34"/>
    </location>
</feature>
<dbReference type="InterPro" id="IPR015424">
    <property type="entry name" value="PyrdxlP-dep_Trfase"/>
</dbReference>
<keyword evidence="7" id="KW-1185">Reference proteome</keyword>
<protein>
    <submittedName>
        <fullName evidence="4">L-cysteine desulfhydrase isoform A</fullName>
    </submittedName>
    <submittedName>
        <fullName evidence="5">L-cysteine desulfhydrase isoform B</fullName>
    </submittedName>
    <submittedName>
        <fullName evidence="6">L-cysteine desulfhydrase isoform C</fullName>
    </submittedName>
</protein>
<reference evidence="5 7" key="1">
    <citation type="submission" date="2018-09" db="EMBL/GenBank/DDBJ databases">
        <title>A high-quality reference genome of wild soybean provides a powerful tool to mine soybean genomes.</title>
        <authorList>
            <person name="Xie M."/>
            <person name="Chung C.Y.L."/>
            <person name="Li M.-W."/>
            <person name="Wong F.-L."/>
            <person name="Chan T.-F."/>
            <person name="Lam H.-M."/>
        </authorList>
    </citation>
    <scope>NUCLEOTIDE SEQUENCE [LARGE SCALE GENOMIC DNA]</scope>
    <source>
        <strain evidence="7">cv. W05</strain>
        <tissue evidence="5">Hypocotyl of etiolated seedlings</tissue>
    </source>
</reference>
<dbReference type="AlphaFoldDB" id="A0A445LHV3"/>
<dbReference type="PANTHER" id="PTHR43092:SF7">
    <property type="entry name" value="L-CYSTEINE DESULFHYDRASE"/>
    <property type="match status" value="1"/>
</dbReference>
<dbReference type="InterPro" id="IPR015421">
    <property type="entry name" value="PyrdxlP-dep_Trfase_major"/>
</dbReference>
<dbReference type="Gene3D" id="3.40.640.10">
    <property type="entry name" value="Type I PLP-dependent aspartate aminotransferase-like (Major domain)"/>
    <property type="match status" value="1"/>
</dbReference>
<comment type="caution">
    <text evidence="5">The sequence shown here is derived from an EMBL/GenBank/DDBJ whole genome shotgun (WGS) entry which is preliminary data.</text>
</comment>
<evidence type="ECO:0000259" key="3">
    <source>
        <dbReference type="Pfam" id="PF00266"/>
    </source>
</evidence>
<organism evidence="5 7">
    <name type="scientific">Glycine soja</name>
    <name type="common">Wild soybean</name>
    <dbReference type="NCBI Taxonomy" id="3848"/>
    <lineage>
        <taxon>Eukaryota</taxon>
        <taxon>Viridiplantae</taxon>
        <taxon>Streptophyta</taxon>
        <taxon>Embryophyta</taxon>
        <taxon>Tracheophyta</taxon>
        <taxon>Spermatophyta</taxon>
        <taxon>Magnoliopsida</taxon>
        <taxon>eudicotyledons</taxon>
        <taxon>Gunneridae</taxon>
        <taxon>Pentapetalae</taxon>
        <taxon>rosids</taxon>
        <taxon>fabids</taxon>
        <taxon>Fabales</taxon>
        <taxon>Fabaceae</taxon>
        <taxon>Papilionoideae</taxon>
        <taxon>50 kb inversion clade</taxon>
        <taxon>NPAAA clade</taxon>
        <taxon>indigoferoid/millettioid clade</taxon>
        <taxon>Phaseoleae</taxon>
        <taxon>Glycine</taxon>
        <taxon>Glycine subgen. Soja</taxon>
    </lineage>
</organism>
<feature type="domain" description="Aminotransferase class V" evidence="3">
    <location>
        <begin position="118"/>
        <end position="309"/>
    </location>
</feature>
<dbReference type="EMBL" id="QZWG01000002">
    <property type="protein sequence ID" value="RZC22819.1"/>
    <property type="molecule type" value="Genomic_DNA"/>
</dbReference>
<evidence type="ECO:0000313" key="5">
    <source>
        <dbReference type="EMBL" id="RZC22819.1"/>
    </source>
</evidence>
<keyword evidence="1" id="KW-0663">Pyridoxal phosphate</keyword>
<dbReference type="Gramene" id="XM_028336491.1">
    <property type="protein sequence ID" value="XP_028192292.1"/>
    <property type="gene ID" value="LOC114377994"/>
</dbReference>
<gene>
    <name evidence="5" type="ORF">D0Y65_002607</name>
</gene>
<dbReference type="SMR" id="A0A445LHV3"/>
<dbReference type="PANTHER" id="PTHR43092">
    <property type="entry name" value="L-CYSTEINE DESULFHYDRASE"/>
    <property type="match status" value="1"/>
</dbReference>
<sequence>MLSPTANHQPPTTNGSLSPQTITMTTLPETPTMENDNTTHLNGTGKKPKLAHVTHTISEAEIREEFSHHHRGVARINNGSFGSCPHSVLAAQSTWQLRFLQQPDDFYFNALRPGILASRAAIQDLINAGHVDDVSLVDNATTAAAVVLQQIGRRFVRGYFHRNDAVVMFHCAYQAVKKSIEAYVSPIGGTIVEVELPFPVRSEEEIITEFKKGLEKGKLNGGRVRLAIIDHITSMPSFVLPVRELIRVCREHGVEQVFVDGAHAIGSVPVDVKEIGADFYVSNLYKWFFSPPSVAFLYCKEKSNDVHHPVVSQEYGKGLPVESAWVGMRDYSPQLVVPSILEFVNRFEGGIEGIMKRNHDGVVKMGTMLAESWGTVLGSPPDMCASMIMVGLPSRLRVMSVDDALRLRSYLRVYHAVEVPVYYQALRNGDRDPRDKDGFITGYVRISHQVYNTADDYERLKTAINQLVEDGKVCSGLPKE</sequence>
<proteinExistence type="predicted"/>
<evidence type="ECO:0000256" key="2">
    <source>
        <dbReference type="SAM" id="MobiDB-lite"/>
    </source>
</evidence>
<dbReference type="EMBL" id="QZWG01000002">
    <property type="protein sequence ID" value="RZC22820.1"/>
    <property type="molecule type" value="Genomic_DNA"/>
</dbReference>
<feature type="compositionally biased region" description="Polar residues" evidence="2">
    <location>
        <begin position="1"/>
        <end position="20"/>
    </location>
</feature>
<name>A0A445LHV3_GLYSO</name>
<dbReference type="Proteomes" id="UP000289340">
    <property type="component" value="Chromosome 2"/>
</dbReference>
<feature type="region of interest" description="Disordered" evidence="2">
    <location>
        <begin position="1"/>
        <end position="50"/>
    </location>
</feature>
<dbReference type="InterPro" id="IPR000192">
    <property type="entry name" value="Aminotrans_V_dom"/>
</dbReference>
<dbReference type="Pfam" id="PF00266">
    <property type="entry name" value="Aminotran_5"/>
    <property type="match status" value="1"/>
</dbReference>
<evidence type="ECO:0000313" key="6">
    <source>
        <dbReference type="EMBL" id="RZC22820.1"/>
    </source>
</evidence>
<evidence type="ECO:0000313" key="4">
    <source>
        <dbReference type="EMBL" id="RZC22818.1"/>
    </source>
</evidence>
<dbReference type="SUPFAM" id="SSF53383">
    <property type="entry name" value="PLP-dependent transferases"/>
    <property type="match status" value="1"/>
</dbReference>